<dbReference type="InterPro" id="IPR053182">
    <property type="entry name" value="YobU-like_regulator"/>
</dbReference>
<dbReference type="InterPro" id="IPR011256">
    <property type="entry name" value="Reg_factor_effector_dom_sf"/>
</dbReference>
<accession>A0A2Z6EUX1</accession>
<dbReference type="PANTHER" id="PTHR36444:SF2">
    <property type="entry name" value="TRANSCRIPTIONAL REGULATOR PROTEIN YOBU-RELATED"/>
    <property type="match status" value="1"/>
</dbReference>
<dbReference type="RefSeq" id="WP_045362340.1">
    <property type="nucleotide sequence ID" value="NZ_AP018150.1"/>
</dbReference>
<protein>
    <recommendedName>
        <fullName evidence="1">AraC effector-binding domain-containing protein</fullName>
    </recommendedName>
</protein>
<dbReference type="InterPro" id="IPR010499">
    <property type="entry name" value="AraC_E-bd"/>
</dbReference>
<organism evidence="2 3">
    <name type="scientific">Mycoavidus cysteinexigens</name>
    <dbReference type="NCBI Taxonomy" id="1553431"/>
    <lineage>
        <taxon>Bacteria</taxon>
        <taxon>Pseudomonadati</taxon>
        <taxon>Pseudomonadota</taxon>
        <taxon>Betaproteobacteria</taxon>
        <taxon>Burkholderiales</taxon>
        <taxon>Burkholderiaceae</taxon>
        <taxon>Mycoavidus</taxon>
    </lineage>
</organism>
<evidence type="ECO:0000313" key="2">
    <source>
        <dbReference type="EMBL" id="BBE09208.1"/>
    </source>
</evidence>
<gene>
    <name evidence="2" type="ORF">MCB1EB_1047</name>
</gene>
<dbReference type="KEGG" id="mcys:MCB1EB_1047"/>
<dbReference type="Proteomes" id="UP000282597">
    <property type="component" value="Chromosome"/>
</dbReference>
<dbReference type="InterPro" id="IPR029442">
    <property type="entry name" value="GyrI-like"/>
</dbReference>
<evidence type="ECO:0000313" key="3">
    <source>
        <dbReference type="Proteomes" id="UP000282597"/>
    </source>
</evidence>
<dbReference type="SMART" id="SM00871">
    <property type="entry name" value="AraC_E_bind"/>
    <property type="match status" value="1"/>
</dbReference>
<feature type="domain" description="AraC effector-binding" evidence="1">
    <location>
        <begin position="1"/>
        <end position="152"/>
    </location>
</feature>
<evidence type="ECO:0000259" key="1">
    <source>
        <dbReference type="SMART" id="SM00871"/>
    </source>
</evidence>
<dbReference type="EMBL" id="AP018150">
    <property type="protein sequence ID" value="BBE09208.1"/>
    <property type="molecule type" value="Genomic_DNA"/>
</dbReference>
<dbReference type="AlphaFoldDB" id="A0A2Z6EUX1"/>
<reference evidence="2 3" key="1">
    <citation type="journal article" date="2018" name="Microbes Environ.">
        <title>Comparative Genomic Insights into Endofungal Lifestyles of Two Bacterial Endosymbionts, Mycoavidus cysteinexigens and Burkholderia rhizoxinica.</title>
        <authorList>
            <person name="Sharmin D."/>
            <person name="Guo Y."/>
            <person name="Nishizawa T."/>
            <person name="Ohshima S."/>
            <person name="Sato Y."/>
            <person name="Takashima Y."/>
            <person name="Narisawa K."/>
            <person name="Ohta H."/>
        </authorList>
    </citation>
    <scope>NUCLEOTIDE SEQUENCE [LARGE SCALE GENOMIC DNA]</scope>
    <source>
        <strain evidence="2 3">B1-EB</strain>
    </source>
</reference>
<keyword evidence="3" id="KW-1185">Reference proteome</keyword>
<name>A0A2Z6EUX1_9BURK</name>
<dbReference type="SUPFAM" id="SSF55136">
    <property type="entry name" value="Probable bacterial effector-binding domain"/>
    <property type="match status" value="1"/>
</dbReference>
<dbReference type="Gene3D" id="3.20.80.10">
    <property type="entry name" value="Regulatory factor, effector binding domain"/>
    <property type="match status" value="1"/>
</dbReference>
<sequence length="153" mass="17176">MAPKITHVSRFLVSGLTVRTINRDEFNQETAKIPGLWAQFFANGTADKIPGRLPDTPIVGVYSTYDSDLTSFYNVTAGVSVTTPNPDFNNIEVQEGKYLVFEAKGPMPTALFQTWAAIWAYFEQHPHVKRSYLTDFEWYSGPEEVQIHIGVAS</sequence>
<dbReference type="Pfam" id="PF06445">
    <property type="entry name" value="GyrI-like"/>
    <property type="match status" value="1"/>
</dbReference>
<dbReference type="PANTHER" id="PTHR36444">
    <property type="entry name" value="TRANSCRIPTIONAL REGULATOR PROTEIN YOBU-RELATED"/>
    <property type="match status" value="1"/>
</dbReference>
<proteinExistence type="predicted"/>